<sequence>MKILIVEDSLLQATQIQILLKRYSVDEVYTAYNGEDAIELCKQHRFDIAFCDLQLPQIDGVSLLASSEAQGSIQTVVILSAMADAALDSTKSMCKLIGYNEVEAIPKPVDETHIQRLLSSYKRIQTAKSILPTEVKLDEQQTIEAFENEWFTNAYQTQHDVEQSTLVGVEVLARIMHPELGLLTPFHFMDTLRQLGLMDRLFFTVLELALKDISSMRKPIHFAINIEQSTLKLEIADQVASLCDKYKIDPSLLTLEITEHETILLDAHCYKNIAKLSMLGVGLSVDDFGTGYASLSQLSSLPFTELKVDRSFVNNISENKKNQILTKACINLAENLGLSCIVEGVEQQQDLEYLKTIGMTKYQGFITSKPASFSELTSVNNLK</sequence>
<feature type="domain" description="EAL" evidence="3">
    <location>
        <begin position="132"/>
        <end position="383"/>
    </location>
</feature>
<dbReference type="SUPFAM" id="SSF52172">
    <property type="entry name" value="CheY-like"/>
    <property type="match status" value="1"/>
</dbReference>
<comment type="caution">
    <text evidence="4">The sequence shown here is derived from an EMBL/GenBank/DDBJ whole genome shotgun (WGS) entry which is preliminary data.</text>
</comment>
<dbReference type="RefSeq" id="WP_019822478.1">
    <property type="nucleotide sequence ID" value="NZ_AJZD02000062.1"/>
</dbReference>
<keyword evidence="1" id="KW-0597">Phosphoprotein</keyword>
<evidence type="ECO:0008006" key="6">
    <source>
        <dbReference type="Google" id="ProtNLM"/>
    </source>
</evidence>
<dbReference type="SUPFAM" id="SSF141868">
    <property type="entry name" value="EAL domain-like"/>
    <property type="match status" value="1"/>
</dbReference>
<feature type="modified residue" description="4-aspartylphosphate" evidence="1">
    <location>
        <position position="52"/>
    </location>
</feature>
<protein>
    <recommendedName>
        <fullName evidence="6">Diguanylate phosphodiesterase</fullName>
    </recommendedName>
</protein>
<dbReference type="SMART" id="SM00052">
    <property type="entry name" value="EAL"/>
    <property type="match status" value="1"/>
</dbReference>
<dbReference type="InterPro" id="IPR001789">
    <property type="entry name" value="Sig_transdc_resp-reg_receiver"/>
</dbReference>
<gene>
    <name evidence="4" type="ORF">A142_04060</name>
</gene>
<dbReference type="CDD" id="cd01948">
    <property type="entry name" value="EAL"/>
    <property type="match status" value="1"/>
</dbReference>
<reference evidence="4 5" key="1">
    <citation type="journal article" date="2012" name="Science">
        <title>Ecological populations of bacteria act as socially cohesive units of antibiotic production and resistance.</title>
        <authorList>
            <person name="Cordero O.X."/>
            <person name="Wildschutte H."/>
            <person name="Kirkup B."/>
            <person name="Proehl S."/>
            <person name="Ngo L."/>
            <person name="Hussain F."/>
            <person name="Le Roux F."/>
            <person name="Mincer T."/>
            <person name="Polz M.F."/>
        </authorList>
    </citation>
    <scope>NUCLEOTIDE SEQUENCE [LARGE SCALE GENOMIC DNA]</scope>
    <source>
        <strain evidence="4 5">12E03</strain>
    </source>
</reference>
<dbReference type="PANTHER" id="PTHR33121">
    <property type="entry name" value="CYCLIC DI-GMP PHOSPHODIESTERASE PDEF"/>
    <property type="match status" value="1"/>
</dbReference>
<dbReference type="Gene3D" id="3.40.50.2300">
    <property type="match status" value="1"/>
</dbReference>
<evidence type="ECO:0000313" key="4">
    <source>
        <dbReference type="EMBL" id="OEF94439.1"/>
    </source>
</evidence>
<dbReference type="AlphaFoldDB" id="A0A1E5FVA6"/>
<dbReference type="InterPro" id="IPR001633">
    <property type="entry name" value="EAL_dom"/>
</dbReference>
<dbReference type="EMBL" id="AJZD02000062">
    <property type="protein sequence ID" value="OEF94439.1"/>
    <property type="molecule type" value="Genomic_DNA"/>
</dbReference>
<evidence type="ECO:0000313" key="5">
    <source>
        <dbReference type="Proteomes" id="UP000094802"/>
    </source>
</evidence>
<dbReference type="GO" id="GO:0000160">
    <property type="term" value="P:phosphorelay signal transduction system"/>
    <property type="evidence" value="ECO:0007669"/>
    <property type="project" value="InterPro"/>
</dbReference>
<dbReference type="InterPro" id="IPR035919">
    <property type="entry name" value="EAL_sf"/>
</dbReference>
<evidence type="ECO:0000256" key="1">
    <source>
        <dbReference type="PROSITE-ProRule" id="PRU00169"/>
    </source>
</evidence>
<dbReference type="Gene3D" id="3.20.20.450">
    <property type="entry name" value="EAL domain"/>
    <property type="match status" value="1"/>
</dbReference>
<dbReference type="PANTHER" id="PTHR33121:SF70">
    <property type="entry name" value="SIGNALING PROTEIN YKOW"/>
    <property type="match status" value="1"/>
</dbReference>
<dbReference type="SMART" id="SM00448">
    <property type="entry name" value="REC"/>
    <property type="match status" value="1"/>
</dbReference>
<organism evidence="4 5">
    <name type="scientific">Vibrio splendidus 12E03</name>
    <dbReference type="NCBI Taxonomy" id="1191305"/>
    <lineage>
        <taxon>Bacteria</taxon>
        <taxon>Pseudomonadati</taxon>
        <taxon>Pseudomonadota</taxon>
        <taxon>Gammaproteobacteria</taxon>
        <taxon>Vibrionales</taxon>
        <taxon>Vibrionaceae</taxon>
        <taxon>Vibrio</taxon>
    </lineage>
</organism>
<name>A0A1E5FVA6_VIBSP</name>
<evidence type="ECO:0000259" key="2">
    <source>
        <dbReference type="PROSITE" id="PS50110"/>
    </source>
</evidence>
<accession>A0A1E5FVA6</accession>
<dbReference type="GO" id="GO:0071111">
    <property type="term" value="F:cyclic-guanylate-specific phosphodiesterase activity"/>
    <property type="evidence" value="ECO:0007669"/>
    <property type="project" value="InterPro"/>
</dbReference>
<dbReference type="InterPro" id="IPR050706">
    <property type="entry name" value="Cyclic-di-GMP_PDE-like"/>
</dbReference>
<proteinExistence type="predicted"/>
<feature type="domain" description="Response regulatory" evidence="2">
    <location>
        <begin position="2"/>
        <end position="122"/>
    </location>
</feature>
<dbReference type="OrthoDB" id="9812358at2"/>
<dbReference type="InterPro" id="IPR011006">
    <property type="entry name" value="CheY-like_superfamily"/>
</dbReference>
<dbReference type="Proteomes" id="UP000094802">
    <property type="component" value="Unassembled WGS sequence"/>
</dbReference>
<dbReference type="PROSITE" id="PS50110">
    <property type="entry name" value="RESPONSE_REGULATORY"/>
    <property type="match status" value="1"/>
</dbReference>
<dbReference type="Pfam" id="PF00072">
    <property type="entry name" value="Response_reg"/>
    <property type="match status" value="1"/>
</dbReference>
<evidence type="ECO:0000259" key="3">
    <source>
        <dbReference type="PROSITE" id="PS50883"/>
    </source>
</evidence>
<dbReference type="PROSITE" id="PS50883">
    <property type="entry name" value="EAL"/>
    <property type="match status" value="1"/>
</dbReference>
<dbReference type="CDD" id="cd17546">
    <property type="entry name" value="REC_hyHK_CKI1_RcsC-like"/>
    <property type="match status" value="1"/>
</dbReference>
<dbReference type="Pfam" id="PF00563">
    <property type="entry name" value="EAL"/>
    <property type="match status" value="1"/>
</dbReference>